<keyword evidence="2" id="KW-1185">Reference proteome</keyword>
<reference evidence="1 2" key="1">
    <citation type="submission" date="2023-09" db="EMBL/GenBank/DDBJ databases">
        <authorList>
            <person name="Rey-Velasco X."/>
        </authorList>
    </citation>
    <scope>NUCLEOTIDE SEQUENCE [LARGE SCALE GENOMIC DNA]</scope>
    <source>
        <strain evidence="1 2">W409</strain>
    </source>
</reference>
<sequence>MTLSSLVILLSISWIAFQFWRLRGMAEFSMAHAKRYCDQHDLQFLSLARRSTRISTFRGKLDWKVVYQLEFSSNHEDAYIGTMTSFGNRVIEMNLPVYKID</sequence>
<name>A0AAW8R0K3_9ALTE</name>
<dbReference type="Pfam" id="PF11743">
    <property type="entry name" value="DUF3301"/>
    <property type="match status" value="1"/>
</dbReference>
<accession>A0AAW8R0K3</accession>
<dbReference type="RefSeq" id="WP_311361500.1">
    <property type="nucleotide sequence ID" value="NZ_JAVRIE010000003.1"/>
</dbReference>
<proteinExistence type="predicted"/>
<evidence type="ECO:0000313" key="1">
    <source>
        <dbReference type="EMBL" id="MDT0582722.1"/>
    </source>
</evidence>
<dbReference type="Proteomes" id="UP001249020">
    <property type="component" value="Unassembled WGS sequence"/>
</dbReference>
<protein>
    <submittedName>
        <fullName evidence="1">DUF3301 domain-containing protein</fullName>
    </submittedName>
</protein>
<dbReference type="AlphaFoldDB" id="A0AAW8R0K3"/>
<gene>
    <name evidence="1" type="ORF">RM544_09220</name>
</gene>
<organism evidence="1 2">
    <name type="scientific">Brumicola blandensis</name>
    <dbReference type="NCBI Taxonomy" id="3075611"/>
    <lineage>
        <taxon>Bacteria</taxon>
        <taxon>Pseudomonadati</taxon>
        <taxon>Pseudomonadota</taxon>
        <taxon>Gammaproteobacteria</taxon>
        <taxon>Alteromonadales</taxon>
        <taxon>Alteromonadaceae</taxon>
        <taxon>Brumicola</taxon>
    </lineage>
</organism>
<dbReference type="EMBL" id="JAVRIE010000003">
    <property type="protein sequence ID" value="MDT0582722.1"/>
    <property type="molecule type" value="Genomic_DNA"/>
</dbReference>
<evidence type="ECO:0000313" key="2">
    <source>
        <dbReference type="Proteomes" id="UP001249020"/>
    </source>
</evidence>
<dbReference type="InterPro" id="IPR021732">
    <property type="entry name" value="DUF3301"/>
</dbReference>
<comment type="caution">
    <text evidence="1">The sequence shown here is derived from an EMBL/GenBank/DDBJ whole genome shotgun (WGS) entry which is preliminary data.</text>
</comment>